<evidence type="ECO:0000313" key="1">
    <source>
        <dbReference type="EMBL" id="MDZ5457829.1"/>
    </source>
</evidence>
<dbReference type="RefSeq" id="WP_066335748.1">
    <property type="nucleotide sequence ID" value="NZ_JAXOJX010000023.1"/>
</dbReference>
<gene>
    <name evidence="1" type="ORF">SM757_14720</name>
</gene>
<reference evidence="1 2" key="1">
    <citation type="submission" date="2023-11" db="EMBL/GenBank/DDBJ databases">
        <title>Draft genome of Azohydromonas lata strain H1 (DSM1123), a polyhydroxyalkanoate producer.</title>
        <authorList>
            <person name="Traversa D."/>
            <person name="D'Addabbo P."/>
            <person name="Pazzani C."/>
            <person name="Manzari C."/>
            <person name="Chiara M."/>
            <person name="Scrascia M."/>
        </authorList>
    </citation>
    <scope>NUCLEOTIDE SEQUENCE [LARGE SCALE GENOMIC DNA]</scope>
    <source>
        <strain evidence="1 2">H1</strain>
    </source>
</reference>
<dbReference type="Proteomes" id="UP001293718">
    <property type="component" value="Unassembled WGS sequence"/>
</dbReference>
<accession>A0ABU5IFC1</accession>
<protein>
    <submittedName>
        <fullName evidence="1">HPr-rel-A system PqqD family peptide chaperone</fullName>
    </submittedName>
</protein>
<sequence>MEPRYAVPAGTLHWRRWDGEEEMAVFDAASGSTHLLSAAAAEVLLALMDSPEPLDAPALAQLLLPGEDGAAPLPADVHALHTVLLDLAWLGLVRGQDTP</sequence>
<organism evidence="1 2">
    <name type="scientific">Azohydromonas lata</name>
    <dbReference type="NCBI Taxonomy" id="45677"/>
    <lineage>
        <taxon>Bacteria</taxon>
        <taxon>Pseudomonadati</taxon>
        <taxon>Pseudomonadota</taxon>
        <taxon>Betaproteobacteria</taxon>
        <taxon>Burkholderiales</taxon>
        <taxon>Sphaerotilaceae</taxon>
        <taxon>Azohydromonas</taxon>
    </lineage>
</organism>
<proteinExistence type="predicted"/>
<keyword evidence="2" id="KW-1185">Reference proteome</keyword>
<name>A0ABU5IFC1_9BURK</name>
<dbReference type="EMBL" id="JAXOJX010000023">
    <property type="protein sequence ID" value="MDZ5457829.1"/>
    <property type="molecule type" value="Genomic_DNA"/>
</dbReference>
<dbReference type="InterPro" id="IPR027599">
    <property type="entry name" value="PqqD-rel_X"/>
</dbReference>
<comment type="caution">
    <text evidence="1">The sequence shown here is derived from an EMBL/GenBank/DDBJ whole genome shotgun (WGS) entry which is preliminary data.</text>
</comment>
<evidence type="ECO:0000313" key="2">
    <source>
        <dbReference type="Proteomes" id="UP001293718"/>
    </source>
</evidence>
<dbReference type="NCBIfam" id="TIGR04353">
    <property type="entry name" value="PqqD_rel_X"/>
    <property type="match status" value="1"/>
</dbReference>